<dbReference type="Gene3D" id="3.40.50.1110">
    <property type="entry name" value="SGNH hydrolase"/>
    <property type="match status" value="1"/>
</dbReference>
<keyword evidence="4" id="KW-1185">Reference proteome</keyword>
<dbReference type="Pfam" id="PF13472">
    <property type="entry name" value="Lipase_GDSL_2"/>
    <property type="match status" value="1"/>
</dbReference>
<evidence type="ECO:0000313" key="4">
    <source>
        <dbReference type="Proteomes" id="UP000246410"/>
    </source>
</evidence>
<dbReference type="CDD" id="cd01830">
    <property type="entry name" value="XynE_like"/>
    <property type="match status" value="1"/>
</dbReference>
<accession>A0A317NY17</accession>
<dbReference type="PROSITE" id="PS51257">
    <property type="entry name" value="PROKAR_LIPOPROTEIN"/>
    <property type="match status" value="1"/>
</dbReference>
<evidence type="ECO:0000313" key="3">
    <source>
        <dbReference type="EMBL" id="PWV79084.1"/>
    </source>
</evidence>
<protein>
    <submittedName>
        <fullName evidence="3">Lysophospholipase L1-like esterase</fullName>
    </submittedName>
</protein>
<dbReference type="Proteomes" id="UP000246410">
    <property type="component" value="Unassembled WGS sequence"/>
</dbReference>
<sequence length="411" mass="42029">MKMLARAAAVLLAALALVACGDTAATREWSGAWAAAAQHPATAVMPNWSMTGFADQTVRQVVRLSEGGPAVRIRLSNQYGAAPLAVTGATLARSAGGAAVVADSVRHLAFAGSGAFEIAPGAEVSSDAVDLPVSAGEAVTVTLYFAGPTGPATQHAQAAATSYRAQGDRAADPSAAAFTETSQSWYYLTGVDAVETDRTGDVVVAFGDSITDGYRSDVDADQRYPDHLARRLAAAGRTGAVVNAGISGNRLLTDSTVLGDSALTRFRRDVLTQPGVDTVVVLIGINDIGLGGATGPDGVFSPEVSAEQLVAGYRHLIDAAHAAGIRVVGATLLPFAGSPYYSAAKDRVREEVNSWIRTAGSFDAVVDLARAMADPADGTRLAPAFDSGDHLHPNNSGYGAMASVTGETLSA</sequence>
<dbReference type="EMBL" id="QGTL01000002">
    <property type="protein sequence ID" value="PWV79084.1"/>
    <property type="molecule type" value="Genomic_DNA"/>
</dbReference>
<gene>
    <name evidence="3" type="ORF">DFR69_102143</name>
</gene>
<dbReference type="InterPro" id="IPR053140">
    <property type="entry name" value="GDSL_Rv0518-like"/>
</dbReference>
<dbReference type="RefSeq" id="WP_110036277.1">
    <property type="nucleotide sequence ID" value="NZ_QGTL01000002.1"/>
</dbReference>
<feature type="domain" description="SGNH hydrolase-type esterase" evidence="2">
    <location>
        <begin position="205"/>
        <end position="399"/>
    </location>
</feature>
<dbReference type="PANTHER" id="PTHR43784">
    <property type="entry name" value="GDSL-LIKE LIPASE/ACYLHYDROLASE, PUTATIVE (AFU_ORTHOLOGUE AFUA_2G00820)-RELATED"/>
    <property type="match status" value="1"/>
</dbReference>
<feature type="signal peptide" evidence="1">
    <location>
        <begin position="1"/>
        <end position="24"/>
    </location>
</feature>
<dbReference type="SUPFAM" id="SSF52266">
    <property type="entry name" value="SGNH hydrolase"/>
    <property type="match status" value="1"/>
</dbReference>
<dbReference type="InterPro" id="IPR013830">
    <property type="entry name" value="SGNH_hydro"/>
</dbReference>
<organism evidence="3 4">
    <name type="scientific">Nocardia neocaledoniensis</name>
    <dbReference type="NCBI Taxonomy" id="236511"/>
    <lineage>
        <taxon>Bacteria</taxon>
        <taxon>Bacillati</taxon>
        <taxon>Actinomycetota</taxon>
        <taxon>Actinomycetes</taxon>
        <taxon>Mycobacteriales</taxon>
        <taxon>Nocardiaceae</taxon>
        <taxon>Nocardia</taxon>
    </lineage>
</organism>
<dbReference type="InterPro" id="IPR036514">
    <property type="entry name" value="SGNH_hydro_sf"/>
</dbReference>
<evidence type="ECO:0000259" key="2">
    <source>
        <dbReference type="Pfam" id="PF13472"/>
    </source>
</evidence>
<dbReference type="PANTHER" id="PTHR43784:SF2">
    <property type="entry name" value="GDSL-LIKE LIPASE_ACYLHYDROLASE, PUTATIVE (AFU_ORTHOLOGUE AFUA_2G00820)-RELATED"/>
    <property type="match status" value="1"/>
</dbReference>
<evidence type="ECO:0000256" key="1">
    <source>
        <dbReference type="SAM" id="SignalP"/>
    </source>
</evidence>
<feature type="chain" id="PRO_5016369993" evidence="1">
    <location>
        <begin position="25"/>
        <end position="411"/>
    </location>
</feature>
<reference evidence="3 4" key="1">
    <citation type="submission" date="2018-05" db="EMBL/GenBank/DDBJ databases">
        <title>Genomic Encyclopedia of Type Strains, Phase IV (KMG-IV): sequencing the most valuable type-strain genomes for metagenomic binning, comparative biology and taxonomic classification.</title>
        <authorList>
            <person name="Goeker M."/>
        </authorList>
    </citation>
    <scope>NUCLEOTIDE SEQUENCE [LARGE SCALE GENOMIC DNA]</scope>
    <source>
        <strain evidence="3 4">DSM 44717</strain>
    </source>
</reference>
<name>A0A317NY17_9NOCA</name>
<comment type="caution">
    <text evidence="3">The sequence shown here is derived from an EMBL/GenBank/DDBJ whole genome shotgun (WGS) entry which is preliminary data.</text>
</comment>
<keyword evidence="1" id="KW-0732">Signal</keyword>
<proteinExistence type="predicted"/>
<dbReference type="AlphaFoldDB" id="A0A317NY17"/>